<dbReference type="Proteomes" id="UP000053676">
    <property type="component" value="Unassembled WGS sequence"/>
</dbReference>
<organism evidence="2 3">
    <name type="scientific">Necator americanus</name>
    <name type="common">Human hookworm</name>
    <dbReference type="NCBI Taxonomy" id="51031"/>
    <lineage>
        <taxon>Eukaryota</taxon>
        <taxon>Metazoa</taxon>
        <taxon>Ecdysozoa</taxon>
        <taxon>Nematoda</taxon>
        <taxon>Chromadorea</taxon>
        <taxon>Rhabditida</taxon>
        <taxon>Rhabditina</taxon>
        <taxon>Rhabditomorpha</taxon>
        <taxon>Strongyloidea</taxon>
        <taxon>Ancylostomatidae</taxon>
        <taxon>Bunostominae</taxon>
        <taxon>Necator</taxon>
    </lineage>
</organism>
<keyword evidence="3" id="KW-1185">Reference proteome</keyword>
<sequence length="82" mass="8836">MVRGGGDGDEGGGRGGADAGPRHAHPRLQMETNEVLLLRWLRTGPRLPELACGNPALDYVWGIPTAASRDKYRNIGSFTLHV</sequence>
<name>W2TGZ9_NECAM</name>
<dbReference type="AlphaFoldDB" id="W2TGZ9"/>
<accession>W2TGZ9</accession>
<evidence type="ECO:0000256" key="1">
    <source>
        <dbReference type="SAM" id="MobiDB-lite"/>
    </source>
</evidence>
<evidence type="ECO:0000313" key="2">
    <source>
        <dbReference type="EMBL" id="ETN80864.1"/>
    </source>
</evidence>
<evidence type="ECO:0000313" key="3">
    <source>
        <dbReference type="Proteomes" id="UP000053676"/>
    </source>
</evidence>
<protein>
    <submittedName>
        <fullName evidence="2">Uncharacterized protein</fullName>
    </submittedName>
</protein>
<dbReference type="KEGG" id="nai:NECAME_02263"/>
<gene>
    <name evidence="2" type="ORF">NECAME_02263</name>
</gene>
<dbReference type="EMBL" id="KI658934">
    <property type="protein sequence ID" value="ETN80864.1"/>
    <property type="molecule type" value="Genomic_DNA"/>
</dbReference>
<feature type="region of interest" description="Disordered" evidence="1">
    <location>
        <begin position="1"/>
        <end position="28"/>
    </location>
</feature>
<reference evidence="3" key="1">
    <citation type="journal article" date="2014" name="Nat. Genet.">
        <title>Genome of the human hookworm Necator americanus.</title>
        <authorList>
            <person name="Tang Y.T."/>
            <person name="Gao X."/>
            <person name="Rosa B.A."/>
            <person name="Abubucker S."/>
            <person name="Hallsworth-Pepin K."/>
            <person name="Martin J."/>
            <person name="Tyagi R."/>
            <person name="Heizer E."/>
            <person name="Zhang X."/>
            <person name="Bhonagiri-Palsikar V."/>
            <person name="Minx P."/>
            <person name="Warren W.C."/>
            <person name="Wang Q."/>
            <person name="Zhan B."/>
            <person name="Hotez P.J."/>
            <person name="Sternberg P.W."/>
            <person name="Dougall A."/>
            <person name="Gaze S.T."/>
            <person name="Mulvenna J."/>
            <person name="Sotillo J."/>
            <person name="Ranganathan S."/>
            <person name="Rabelo E.M."/>
            <person name="Wilson R.K."/>
            <person name="Felgner P.L."/>
            <person name="Bethony J."/>
            <person name="Hawdon J.M."/>
            <person name="Gasser R.B."/>
            <person name="Loukas A."/>
            <person name="Mitreva M."/>
        </authorList>
    </citation>
    <scope>NUCLEOTIDE SEQUENCE [LARGE SCALE GENOMIC DNA]</scope>
</reference>
<proteinExistence type="predicted"/>